<protein>
    <recommendedName>
        <fullName evidence="1">RNA helicase</fullName>
        <ecNumber evidence="1">3.6.4.13</ecNumber>
    </recommendedName>
</protein>
<keyword evidence="5" id="KW-0067">ATP-binding</keyword>
<dbReference type="EMBL" id="AP028909">
    <property type="protein sequence ID" value="BES89624.1"/>
    <property type="molecule type" value="Genomic_DNA"/>
</dbReference>
<proteinExistence type="predicted"/>
<keyword evidence="10" id="KW-1185">Reference proteome</keyword>
<reference evidence="9 10" key="1">
    <citation type="submission" date="2023-09" db="EMBL/GenBank/DDBJ databases">
        <title>Nesidiocoris tenuis whole genome shotgun sequence.</title>
        <authorList>
            <person name="Shibata T."/>
            <person name="Shimoda M."/>
            <person name="Kobayashi T."/>
            <person name="Uehara T."/>
        </authorList>
    </citation>
    <scope>NUCLEOTIDE SEQUENCE [LARGE SCALE GENOMIC DNA]</scope>
    <source>
        <strain evidence="9 10">Japan</strain>
    </source>
</reference>
<dbReference type="PANTHER" id="PTHR18934">
    <property type="entry name" value="ATP-DEPENDENT RNA HELICASE"/>
    <property type="match status" value="1"/>
</dbReference>
<evidence type="ECO:0000256" key="4">
    <source>
        <dbReference type="ARBA" id="ARBA00022806"/>
    </source>
</evidence>
<dbReference type="InterPro" id="IPR027417">
    <property type="entry name" value="P-loop_NTPase"/>
</dbReference>
<evidence type="ECO:0000256" key="5">
    <source>
        <dbReference type="ARBA" id="ARBA00022840"/>
    </source>
</evidence>
<dbReference type="InterPro" id="IPR007502">
    <property type="entry name" value="Helicase-assoc_dom"/>
</dbReference>
<name>A0ABN7AEL4_9HEMI</name>
<dbReference type="InterPro" id="IPR001650">
    <property type="entry name" value="Helicase_C-like"/>
</dbReference>
<dbReference type="Gene3D" id="1.20.120.1080">
    <property type="match status" value="1"/>
</dbReference>
<evidence type="ECO:0000256" key="1">
    <source>
        <dbReference type="ARBA" id="ARBA00012552"/>
    </source>
</evidence>
<evidence type="ECO:0000313" key="9">
    <source>
        <dbReference type="EMBL" id="BES89624.1"/>
    </source>
</evidence>
<keyword evidence="3" id="KW-0378">Hydrolase</keyword>
<feature type="domain" description="Helicase C-terminal" evidence="8">
    <location>
        <begin position="108"/>
        <end position="278"/>
    </location>
</feature>
<dbReference type="CDD" id="cd18791">
    <property type="entry name" value="SF2_C_RHA"/>
    <property type="match status" value="1"/>
</dbReference>
<dbReference type="Pfam" id="PF04408">
    <property type="entry name" value="WHD_HA2"/>
    <property type="match status" value="1"/>
</dbReference>
<dbReference type="PANTHER" id="PTHR18934:SF118">
    <property type="entry name" value="ATP-DEPENDENT RNA HELICASE DHX33"/>
    <property type="match status" value="1"/>
</dbReference>
<dbReference type="PROSITE" id="PS51192">
    <property type="entry name" value="HELICASE_ATP_BIND_1"/>
    <property type="match status" value="1"/>
</dbReference>
<keyword evidence="4 9" id="KW-0347">Helicase</keyword>
<dbReference type="PROSITE" id="PS51194">
    <property type="entry name" value="HELICASE_CTER"/>
    <property type="match status" value="1"/>
</dbReference>
<dbReference type="Gene3D" id="3.40.50.300">
    <property type="entry name" value="P-loop containing nucleotide triphosphate hydrolases"/>
    <property type="match status" value="2"/>
</dbReference>
<dbReference type="GO" id="GO:0004386">
    <property type="term" value="F:helicase activity"/>
    <property type="evidence" value="ECO:0007669"/>
    <property type="project" value="UniProtKB-KW"/>
</dbReference>
<sequence length="535" mass="60329">MLLREAMTDDLLSSYNIIILDEAHERTVNTDILFGIIKLAQKKRLSHLKYQPLKIIVMSATMDVDHFSKYFNNAPVLYLEGRQYPVDIKHACEPQEDYVHSCLVTIFQIHRKMPVCHSVLVFLTGQEEIEAMAANIRSISKDPSFTYPPIRVYPLYAALSQNKQLEVFQPGNPSARRVILCTNIAETSVTIPGIKCVVDSGMVKQKFHHPTTGMDMLKVHCISQAQAWQRSGRAGRESEGVCYRAYTKSEYDGMIPNPVPEIMRTYLSGVVLQLLALNINLLTFDVLDKPPSEMILEGVELLKCLGAVDEGDEPVLTDLGKAMALFPLDPRFTKVILSAKDFGCLDEVVTIIAFLSGENVFINNLAKREQAATAKAKFLSSEGDHLTLLNVYKEYKTVGNAKINFCYENFLNLKHIEYACKVRHQLLEICQRCKIPFSSCGSDTEKIRKCFVTGFFTNVAELNRDKKYCTLNKKQVVDIHPSSVLSGSLPPFVLFTELVHTSKTYMRLVMPIEQKWLDTLAPQTIKTQSGILDVD</sequence>
<evidence type="ECO:0000259" key="7">
    <source>
        <dbReference type="PROSITE" id="PS51192"/>
    </source>
</evidence>
<accession>A0ABN7AEL4</accession>
<dbReference type="InterPro" id="IPR048333">
    <property type="entry name" value="HA2_WH"/>
</dbReference>
<feature type="domain" description="Helicase ATP-binding" evidence="7">
    <location>
        <begin position="1"/>
        <end position="80"/>
    </location>
</feature>
<evidence type="ECO:0000256" key="2">
    <source>
        <dbReference type="ARBA" id="ARBA00022741"/>
    </source>
</evidence>
<comment type="catalytic activity">
    <reaction evidence="6">
        <text>ATP + H2O = ADP + phosphate + H(+)</text>
        <dbReference type="Rhea" id="RHEA:13065"/>
        <dbReference type="ChEBI" id="CHEBI:15377"/>
        <dbReference type="ChEBI" id="CHEBI:15378"/>
        <dbReference type="ChEBI" id="CHEBI:30616"/>
        <dbReference type="ChEBI" id="CHEBI:43474"/>
        <dbReference type="ChEBI" id="CHEBI:456216"/>
        <dbReference type="EC" id="3.6.4.13"/>
    </reaction>
</comment>
<dbReference type="SMART" id="SM00490">
    <property type="entry name" value="HELICc"/>
    <property type="match status" value="1"/>
</dbReference>
<dbReference type="SMART" id="SM00847">
    <property type="entry name" value="HA2"/>
    <property type="match status" value="1"/>
</dbReference>
<organism evidence="9 10">
    <name type="scientific">Nesidiocoris tenuis</name>
    <dbReference type="NCBI Taxonomy" id="355587"/>
    <lineage>
        <taxon>Eukaryota</taxon>
        <taxon>Metazoa</taxon>
        <taxon>Ecdysozoa</taxon>
        <taxon>Arthropoda</taxon>
        <taxon>Hexapoda</taxon>
        <taxon>Insecta</taxon>
        <taxon>Pterygota</taxon>
        <taxon>Neoptera</taxon>
        <taxon>Paraneoptera</taxon>
        <taxon>Hemiptera</taxon>
        <taxon>Heteroptera</taxon>
        <taxon>Panheteroptera</taxon>
        <taxon>Cimicomorpha</taxon>
        <taxon>Miridae</taxon>
        <taxon>Dicyphina</taxon>
        <taxon>Nesidiocoris</taxon>
    </lineage>
</organism>
<evidence type="ECO:0000256" key="3">
    <source>
        <dbReference type="ARBA" id="ARBA00022801"/>
    </source>
</evidence>
<dbReference type="InterPro" id="IPR011709">
    <property type="entry name" value="DEAD-box_helicase_OB_fold"/>
</dbReference>
<dbReference type="Pfam" id="PF00271">
    <property type="entry name" value="Helicase_C"/>
    <property type="match status" value="1"/>
</dbReference>
<gene>
    <name evidence="9" type="ORF">NTJ_02431</name>
</gene>
<dbReference type="SUPFAM" id="SSF52540">
    <property type="entry name" value="P-loop containing nucleoside triphosphate hydrolases"/>
    <property type="match status" value="1"/>
</dbReference>
<evidence type="ECO:0000256" key="6">
    <source>
        <dbReference type="ARBA" id="ARBA00047984"/>
    </source>
</evidence>
<dbReference type="Proteomes" id="UP001307889">
    <property type="component" value="Chromosome 1"/>
</dbReference>
<keyword evidence="2" id="KW-0547">Nucleotide-binding</keyword>
<evidence type="ECO:0000259" key="8">
    <source>
        <dbReference type="PROSITE" id="PS51194"/>
    </source>
</evidence>
<dbReference type="InterPro" id="IPR014001">
    <property type="entry name" value="Helicase_ATP-bd"/>
</dbReference>
<dbReference type="Pfam" id="PF21010">
    <property type="entry name" value="HA2_C"/>
    <property type="match status" value="1"/>
</dbReference>
<dbReference type="EC" id="3.6.4.13" evidence="1"/>
<dbReference type="Pfam" id="PF07717">
    <property type="entry name" value="OB_NTP_bind"/>
    <property type="match status" value="1"/>
</dbReference>
<evidence type="ECO:0000313" key="10">
    <source>
        <dbReference type="Proteomes" id="UP001307889"/>
    </source>
</evidence>